<name>A0A4V3XIZ0_9APHY</name>
<evidence type="ECO:0000313" key="2">
    <source>
        <dbReference type="EMBL" id="THH31013.1"/>
    </source>
</evidence>
<dbReference type="EMBL" id="SGPM01000061">
    <property type="protein sequence ID" value="THH31013.1"/>
    <property type="molecule type" value="Genomic_DNA"/>
</dbReference>
<dbReference type="AlphaFoldDB" id="A0A4V3XIZ0"/>
<evidence type="ECO:0000313" key="3">
    <source>
        <dbReference type="Proteomes" id="UP000308730"/>
    </source>
</evidence>
<proteinExistence type="predicted"/>
<protein>
    <recommendedName>
        <fullName evidence="4">BTB domain-containing protein</fullName>
    </recommendedName>
</protein>
<dbReference type="Gene3D" id="3.30.710.10">
    <property type="entry name" value="Potassium Channel Kv1.1, Chain A"/>
    <property type="match status" value="1"/>
</dbReference>
<comment type="caution">
    <text evidence="2">The sequence shown here is derived from an EMBL/GenBank/DDBJ whole genome shotgun (WGS) entry which is preliminary data.</text>
</comment>
<accession>A0A4V3XIZ0</accession>
<dbReference type="OrthoDB" id="6359816at2759"/>
<reference evidence="2 3" key="1">
    <citation type="submission" date="2019-02" db="EMBL/GenBank/DDBJ databases">
        <title>Genome sequencing of the rare red list fungi Antrodiella citrinella (Flaviporus citrinellus).</title>
        <authorList>
            <person name="Buettner E."/>
            <person name="Kellner H."/>
        </authorList>
    </citation>
    <scope>NUCLEOTIDE SEQUENCE [LARGE SCALE GENOMIC DNA]</scope>
    <source>
        <strain evidence="2 3">DSM 108506</strain>
    </source>
</reference>
<keyword evidence="3" id="KW-1185">Reference proteome</keyword>
<organism evidence="2 3">
    <name type="scientific">Antrodiella citrinella</name>
    <dbReference type="NCBI Taxonomy" id="2447956"/>
    <lineage>
        <taxon>Eukaryota</taxon>
        <taxon>Fungi</taxon>
        <taxon>Dikarya</taxon>
        <taxon>Basidiomycota</taxon>
        <taxon>Agaricomycotina</taxon>
        <taxon>Agaricomycetes</taxon>
        <taxon>Polyporales</taxon>
        <taxon>Steccherinaceae</taxon>
        <taxon>Antrodiella</taxon>
    </lineage>
</organism>
<gene>
    <name evidence="2" type="ORF">EUX98_g3192</name>
</gene>
<dbReference type="Proteomes" id="UP000308730">
    <property type="component" value="Unassembled WGS sequence"/>
</dbReference>
<sequence>MSLTGGTFIDTKFFVFSRRQASGEVGNPLALFANSSLLRAASPHFNAVLSRGGFEENHLVNMDEDYPADRPTRNDQYDYDDDSDLEEEDEDVFATTIEQDTAPPGSSQKPDDIDSILLESKPENDIHSFSFSGAQTSDTVLKTARIGRVIHVSNFAYPTYDINLSSIRGEVAFKPLRSSPKTESSSSSLAMISHNAPSCSPKSLYRLADRYDHGELKELCAQEIQRQLNEQNIIAEIFSEFSWRYPPIRDTQLDYLCNCCNSDMVYGALPALTEQIAQGSLPHCAEVLNLVMTRLMRR</sequence>
<dbReference type="InterPro" id="IPR011333">
    <property type="entry name" value="SKP1/BTB/POZ_sf"/>
</dbReference>
<feature type="region of interest" description="Disordered" evidence="1">
    <location>
        <begin position="64"/>
        <end position="89"/>
    </location>
</feature>
<feature type="compositionally biased region" description="Basic and acidic residues" evidence="1">
    <location>
        <begin position="67"/>
        <end position="76"/>
    </location>
</feature>
<evidence type="ECO:0000256" key="1">
    <source>
        <dbReference type="SAM" id="MobiDB-lite"/>
    </source>
</evidence>
<feature type="compositionally biased region" description="Acidic residues" evidence="1">
    <location>
        <begin position="77"/>
        <end position="89"/>
    </location>
</feature>
<evidence type="ECO:0008006" key="4">
    <source>
        <dbReference type="Google" id="ProtNLM"/>
    </source>
</evidence>